<name>A0A0B7FJ96_THACB</name>
<feature type="region of interest" description="Disordered" evidence="1">
    <location>
        <begin position="511"/>
        <end position="530"/>
    </location>
</feature>
<reference evidence="4 5" key="1">
    <citation type="submission" date="2014-11" db="EMBL/GenBank/DDBJ databases">
        <authorList>
            <person name="Wibberg Daniel"/>
        </authorList>
    </citation>
    <scope>NUCLEOTIDE SEQUENCE [LARGE SCALE GENOMIC DNA]</scope>
    <source>
        <strain evidence="4">Rhizoctonia solani AG1-IB 7/3/14</strain>
    </source>
</reference>
<feature type="signal peptide" evidence="2">
    <location>
        <begin position="1"/>
        <end position="17"/>
    </location>
</feature>
<dbReference type="SUPFAM" id="SSF49313">
    <property type="entry name" value="Cadherin-like"/>
    <property type="match status" value="3"/>
</dbReference>
<feature type="compositionally biased region" description="Polar residues" evidence="1">
    <location>
        <begin position="801"/>
        <end position="828"/>
    </location>
</feature>
<proteinExistence type="predicted"/>
<evidence type="ECO:0000313" key="4">
    <source>
        <dbReference type="EMBL" id="CEL56227.1"/>
    </source>
</evidence>
<feature type="region of interest" description="Disordered" evidence="1">
    <location>
        <begin position="741"/>
        <end position="833"/>
    </location>
</feature>
<dbReference type="GO" id="GO:0005509">
    <property type="term" value="F:calcium ion binding"/>
    <property type="evidence" value="ECO:0007669"/>
    <property type="project" value="InterPro"/>
</dbReference>
<feature type="compositionally biased region" description="Basic and acidic residues" evidence="1">
    <location>
        <begin position="511"/>
        <end position="521"/>
    </location>
</feature>
<dbReference type="STRING" id="1108050.A0A0B7FJ96"/>
<evidence type="ECO:0000313" key="5">
    <source>
        <dbReference type="Proteomes" id="UP000059188"/>
    </source>
</evidence>
<dbReference type="Proteomes" id="UP000059188">
    <property type="component" value="Unassembled WGS sequence"/>
</dbReference>
<protein>
    <submittedName>
        <fullName evidence="4">Axial budding pattern protein 2</fullName>
    </submittedName>
</protein>
<feature type="compositionally biased region" description="Polar residues" evidence="1">
    <location>
        <begin position="630"/>
        <end position="644"/>
    </location>
</feature>
<dbReference type="Pfam" id="PF05345">
    <property type="entry name" value="He_PIG"/>
    <property type="match status" value="1"/>
</dbReference>
<keyword evidence="2" id="KW-0732">Signal</keyword>
<dbReference type="InterPro" id="IPR015919">
    <property type="entry name" value="Cadherin-like_sf"/>
</dbReference>
<feature type="chain" id="PRO_5002127398" evidence="2">
    <location>
        <begin position="18"/>
        <end position="993"/>
    </location>
</feature>
<feature type="region of interest" description="Disordered" evidence="1">
    <location>
        <begin position="624"/>
        <end position="721"/>
    </location>
</feature>
<dbReference type="OrthoDB" id="414243at2759"/>
<accession>A0A0B7FJ96</accession>
<dbReference type="InterPro" id="IPR013783">
    <property type="entry name" value="Ig-like_fold"/>
</dbReference>
<dbReference type="AlphaFoldDB" id="A0A0B7FJ96"/>
<evidence type="ECO:0000256" key="2">
    <source>
        <dbReference type="SAM" id="SignalP"/>
    </source>
</evidence>
<organism evidence="4 5">
    <name type="scientific">Thanatephorus cucumeris (strain AG1-IB / isolate 7/3/14)</name>
    <name type="common">Lettuce bottom rot fungus</name>
    <name type="synonym">Rhizoctonia solani</name>
    <dbReference type="NCBI Taxonomy" id="1108050"/>
    <lineage>
        <taxon>Eukaryota</taxon>
        <taxon>Fungi</taxon>
        <taxon>Dikarya</taxon>
        <taxon>Basidiomycota</taxon>
        <taxon>Agaricomycotina</taxon>
        <taxon>Agaricomycetes</taxon>
        <taxon>Cantharellales</taxon>
        <taxon>Ceratobasidiaceae</taxon>
        <taxon>Rhizoctonia</taxon>
        <taxon>Rhizoctonia solani AG-1</taxon>
    </lineage>
</organism>
<dbReference type="InterPro" id="IPR006644">
    <property type="entry name" value="Cadg"/>
</dbReference>
<feature type="compositionally biased region" description="Polar residues" evidence="1">
    <location>
        <begin position="770"/>
        <end position="779"/>
    </location>
</feature>
<feature type="compositionally biased region" description="Low complexity" evidence="1">
    <location>
        <begin position="741"/>
        <end position="761"/>
    </location>
</feature>
<feature type="domain" description="Dystroglycan-type cadherin-like" evidence="3">
    <location>
        <begin position="133"/>
        <end position="229"/>
    </location>
</feature>
<dbReference type="SMART" id="SM00736">
    <property type="entry name" value="CADG"/>
    <property type="match status" value="1"/>
</dbReference>
<evidence type="ECO:0000259" key="3">
    <source>
        <dbReference type="SMART" id="SM00736"/>
    </source>
</evidence>
<evidence type="ECO:0000256" key="1">
    <source>
        <dbReference type="SAM" id="MobiDB-lite"/>
    </source>
</evidence>
<dbReference type="EMBL" id="LN679120">
    <property type="protein sequence ID" value="CEL56227.1"/>
    <property type="molecule type" value="Genomic_DNA"/>
</dbReference>
<gene>
    <name evidence="4" type="ORF">RSOLAG1IB_07643</name>
</gene>
<feature type="compositionally biased region" description="Basic and acidic residues" evidence="1">
    <location>
        <begin position="682"/>
        <end position="698"/>
    </location>
</feature>
<sequence>MRLAKVLLALLPAAVHAALPLSRQHPLIARVNQPYSWAISQSTFDNANSSTIFLQTSPDWLTYDNATSTFKGTPTPMDIGLSTVRIYNQFGESDRFQLYVSDLSSPIVNIPLESQLVPGNPSISSGFTFSAPNIGVRVPPKWSFSIGFDGFTFTTLDGRNVYYDATLADGLPLPDWIVFNNRTLTFDGVAPPTDRGPKLSIVLHGSDRWGFGAIQADFDLVIGPHTHLLGVDGMAGLETVNVTGGTPFAHSIKTFGGLTIDGVPVVAANISRVEVDVASAPWVLFNKSTRVLSGLPPLSAIGSSEFIFPVSITSDYNDTVETSINLAVFPSYFNSKATLPVAVTAGAFMTFSLKEYITGGHSTAATIVPEYIPRAASSWLSYDGSNSTLSGIVPKSASYDEVNVTFSATNLETRAVSTTSLVLSISPNTNFGPEVWEDRHGHGVNHRARAAVLVTFSVIGGAILLCCLLALCRRYCTVRDSIEDDESANQWKAQDTSQLCARYIDPMEKSIRRVESSRASDETTTTSETPKARFSAIASHTYGANPGHKSTARKGVQVFRRLMTASKWKPKDQSLGSQSSKIRRSQISRPALIDDKHALELTEEVLLEDESHLDDTGNILVQYGKPYLPGTSNSAPSSESATNEPETHGVRLPRENSAQIMGDHSQELTESDESSLTSIPRRRSDFLPPRDQRVDGSEQSRPSAVGLGCPTPPSSSSGTISNDLREAAVIATAARQMLPSVVSTTSVERSVARSSTDSTSSHALTKDRSSPSSPGSLNITGVRRPRLVQLNSEKRVLASNEGASTSRNRSQKAVISGSPRASANSNDPNETDQDKRLSLGIYYVTSLGDSMDTGSAVFYMTPSLGMVPSPVAGPGKVPALLDQREGLSKDGTPSLSPNAPVRTSSRYSKISIGTPFAISVPFEIIPARGAEISVRQQNGKAVPAWINLDQRDVELWGVPLKEHLGIHLLEILEGTKEGQRVVARISLEVVQCE</sequence>
<dbReference type="Gene3D" id="2.60.40.10">
    <property type="entry name" value="Immunoglobulins"/>
    <property type="match status" value="2"/>
</dbReference>
<feature type="region of interest" description="Disordered" evidence="1">
    <location>
        <begin position="567"/>
        <end position="588"/>
    </location>
</feature>
<dbReference type="GO" id="GO:0016020">
    <property type="term" value="C:membrane"/>
    <property type="evidence" value="ECO:0007669"/>
    <property type="project" value="InterPro"/>
</dbReference>
<keyword evidence="5" id="KW-1185">Reference proteome</keyword>
<feature type="compositionally biased region" description="Basic and acidic residues" evidence="1">
    <location>
        <begin position="645"/>
        <end position="654"/>
    </location>
</feature>